<evidence type="ECO:0000313" key="4">
    <source>
        <dbReference type="Proteomes" id="UP000325302"/>
    </source>
</evidence>
<reference evidence="3 4" key="1">
    <citation type="submission" date="2019-03" db="EMBL/GenBank/DDBJ databases">
        <title>Nitrincola sp. nov. isolated from an Indian soda lake.</title>
        <authorList>
            <person name="Joshi A."/>
            <person name="Thite S.V."/>
            <person name="Joseph N."/>
            <person name="Dhotre D."/>
            <person name="Moorthy M."/>
            <person name="Shouche Y.S."/>
        </authorList>
    </citation>
    <scope>NUCLEOTIDE SEQUENCE [LARGE SCALE GENOMIC DNA]</scope>
    <source>
        <strain evidence="3 4">MEB193</strain>
    </source>
</reference>
<keyword evidence="1" id="KW-1133">Transmembrane helix</keyword>
<accession>A0A5A9W8K3</accession>
<proteinExistence type="predicted"/>
<feature type="transmembrane region" description="Helical" evidence="1">
    <location>
        <begin position="60"/>
        <end position="79"/>
    </location>
</feature>
<dbReference type="AlphaFoldDB" id="A0A5A9W8K3"/>
<dbReference type="RefSeq" id="WP_149389745.1">
    <property type="nucleotide sequence ID" value="NZ_SMRS01000001.1"/>
</dbReference>
<feature type="transmembrane region" description="Helical" evidence="1">
    <location>
        <begin position="123"/>
        <end position="146"/>
    </location>
</feature>
<keyword evidence="1" id="KW-0472">Membrane</keyword>
<organism evidence="3 4">
    <name type="scientific">Nitrincola tapanii</name>
    <dbReference type="NCBI Taxonomy" id="1708751"/>
    <lineage>
        <taxon>Bacteria</taxon>
        <taxon>Pseudomonadati</taxon>
        <taxon>Pseudomonadota</taxon>
        <taxon>Gammaproteobacteria</taxon>
        <taxon>Oceanospirillales</taxon>
        <taxon>Oceanospirillaceae</taxon>
        <taxon>Nitrincola</taxon>
    </lineage>
</organism>
<dbReference type="PANTHER" id="PTHR38034:SF1">
    <property type="entry name" value="INNER MEMBRANE PROTEIN YPJD"/>
    <property type="match status" value="1"/>
</dbReference>
<keyword evidence="3" id="KW-0378">Hydrolase</keyword>
<feature type="domain" description="Cytochrome c assembly protein" evidence="2">
    <location>
        <begin position="39"/>
        <end position="261"/>
    </location>
</feature>
<dbReference type="InterPro" id="IPR052372">
    <property type="entry name" value="YpjD/HemX"/>
</dbReference>
<dbReference type="GO" id="GO:0020037">
    <property type="term" value="F:heme binding"/>
    <property type="evidence" value="ECO:0007669"/>
    <property type="project" value="InterPro"/>
</dbReference>
<keyword evidence="1" id="KW-0812">Transmembrane</keyword>
<evidence type="ECO:0000313" key="3">
    <source>
        <dbReference type="EMBL" id="KAA0876495.1"/>
    </source>
</evidence>
<sequence length="264" mass="29056">MLSLTTLTASAAYLLASVLQWQYACAKRPDPRLKVLGLAFIAFLLHGASVYQTLHQPQGIDLGVFSVSSLITWLVAALVIGSSLRQRIDNLFIGVFPIATLSLLCAAFIPYSGLIKPYEGGLILHILLSVLAYSIFTLASLQAILLSRQQLALKQHHTRGLVASLPPLQIMERLLFEMLWVGIFLLSAALISGFVFVDDLFAQHLVHKTLLSLAAWLIFALLLAGHHFLGWRGQTALRWTLSGFILLMLGFFGSKIVLELILHS</sequence>
<evidence type="ECO:0000259" key="2">
    <source>
        <dbReference type="Pfam" id="PF01578"/>
    </source>
</evidence>
<dbReference type="OrthoDB" id="9780793at2"/>
<comment type="caution">
    <text evidence="3">The sequence shown here is derived from an EMBL/GenBank/DDBJ whole genome shotgun (WGS) entry which is preliminary data.</text>
</comment>
<feature type="transmembrane region" description="Helical" evidence="1">
    <location>
        <begin position="174"/>
        <end position="197"/>
    </location>
</feature>
<dbReference type="InterPro" id="IPR002541">
    <property type="entry name" value="Cyt_c_assembly"/>
</dbReference>
<name>A0A5A9W8K3_9GAMM</name>
<dbReference type="PANTHER" id="PTHR38034">
    <property type="entry name" value="INNER MEMBRANE PROTEIN YPJD"/>
    <property type="match status" value="1"/>
</dbReference>
<dbReference type="GO" id="GO:0017004">
    <property type="term" value="P:cytochrome complex assembly"/>
    <property type="evidence" value="ECO:0007669"/>
    <property type="project" value="InterPro"/>
</dbReference>
<feature type="transmembrane region" description="Helical" evidence="1">
    <location>
        <begin position="241"/>
        <end position="262"/>
    </location>
</feature>
<dbReference type="Proteomes" id="UP000325302">
    <property type="component" value="Unassembled WGS sequence"/>
</dbReference>
<feature type="transmembrane region" description="Helical" evidence="1">
    <location>
        <begin position="91"/>
        <end position="111"/>
    </location>
</feature>
<dbReference type="GO" id="GO:0005886">
    <property type="term" value="C:plasma membrane"/>
    <property type="evidence" value="ECO:0007669"/>
    <property type="project" value="TreeGrafter"/>
</dbReference>
<feature type="transmembrane region" description="Helical" evidence="1">
    <location>
        <begin position="209"/>
        <end position="229"/>
    </location>
</feature>
<feature type="transmembrane region" description="Helical" evidence="1">
    <location>
        <begin position="6"/>
        <end position="23"/>
    </location>
</feature>
<keyword evidence="4" id="KW-1185">Reference proteome</keyword>
<gene>
    <name evidence="3" type="ORF">E1H14_01865</name>
</gene>
<evidence type="ECO:0000256" key="1">
    <source>
        <dbReference type="SAM" id="Phobius"/>
    </source>
</evidence>
<protein>
    <submittedName>
        <fullName evidence="3">Phosphohydrolase</fullName>
    </submittedName>
</protein>
<feature type="transmembrane region" description="Helical" evidence="1">
    <location>
        <begin position="35"/>
        <end position="54"/>
    </location>
</feature>
<dbReference type="EMBL" id="SMRS01000001">
    <property type="protein sequence ID" value="KAA0876495.1"/>
    <property type="molecule type" value="Genomic_DNA"/>
</dbReference>
<dbReference type="GO" id="GO:0016787">
    <property type="term" value="F:hydrolase activity"/>
    <property type="evidence" value="ECO:0007669"/>
    <property type="project" value="UniProtKB-KW"/>
</dbReference>
<dbReference type="Pfam" id="PF01578">
    <property type="entry name" value="Cytochrom_C_asm"/>
    <property type="match status" value="1"/>
</dbReference>